<organism evidence="1 2">
    <name type="scientific">Peribacillus frigoritolerans</name>
    <dbReference type="NCBI Taxonomy" id="450367"/>
    <lineage>
        <taxon>Bacteria</taxon>
        <taxon>Bacillati</taxon>
        <taxon>Bacillota</taxon>
        <taxon>Bacilli</taxon>
        <taxon>Bacillales</taxon>
        <taxon>Bacillaceae</taxon>
        <taxon>Peribacillus</taxon>
    </lineage>
</organism>
<accession>A0A941FT12</accession>
<name>A0A941FT12_9BACI</name>
<reference evidence="1" key="1">
    <citation type="submission" date="2021-04" db="EMBL/GenBank/DDBJ databases">
        <title>Whole genome sequencing of Enterococci isolates from hospitalized patients.</title>
        <authorList>
            <person name="Ogoti B.M."/>
            <person name="Onyambu F.G."/>
        </authorList>
    </citation>
    <scope>NUCLEOTIDE SEQUENCE</scope>
    <source>
        <strain evidence="1">242</strain>
    </source>
</reference>
<evidence type="ECO:0000313" key="1">
    <source>
        <dbReference type="EMBL" id="MBR8646132.1"/>
    </source>
</evidence>
<evidence type="ECO:0000313" key="2">
    <source>
        <dbReference type="Proteomes" id="UP000680045"/>
    </source>
</evidence>
<dbReference type="AlphaFoldDB" id="A0A941FT12"/>
<dbReference type="Proteomes" id="UP000680045">
    <property type="component" value="Unassembled WGS sequence"/>
</dbReference>
<dbReference type="InterPro" id="IPR014617">
    <property type="entry name" value="YphA_Bacsu"/>
</dbReference>
<sequence length="81" mass="9361">MFVLLIGMLLGDIIYSGLLAYHSLPYVALAYAWHDNAVLVLGANILWRTLELVANTFIQFPIRDFYQNKEKRILINEYGEN</sequence>
<dbReference type="Pfam" id="PF24124">
    <property type="entry name" value="YphA"/>
    <property type="match status" value="1"/>
</dbReference>
<comment type="caution">
    <text evidence="1">The sequence shown here is derived from an EMBL/GenBank/DDBJ whole genome shotgun (WGS) entry which is preliminary data.</text>
</comment>
<proteinExistence type="predicted"/>
<protein>
    <submittedName>
        <fullName evidence="1">Uncharacterized protein</fullName>
    </submittedName>
</protein>
<dbReference type="EMBL" id="JAGTPW010000070">
    <property type="protein sequence ID" value="MBR8646132.1"/>
    <property type="molecule type" value="Genomic_DNA"/>
</dbReference>
<gene>
    <name evidence="1" type="ORF">KEH51_26345</name>
</gene>